<evidence type="ECO:0000313" key="2">
    <source>
        <dbReference type="EMBL" id="OOK65018.1"/>
    </source>
</evidence>
<comment type="caution">
    <text evidence="2">The sequence shown here is derived from an EMBL/GenBank/DDBJ whole genome shotgun (WGS) entry which is preliminary data.</text>
</comment>
<gene>
    <name evidence="2" type="ORF">BZL30_8974</name>
</gene>
<sequence length="102" mass="10861">MKFMLDDAKPVVAVCTAGFGQRLDGLGVQVIEVDDPAIATQPADPLPEPEAANLAYLIYTSGTTGTPKPSPSPTTTSPSCCWLHPDLQPLPGQVWRSVIRML</sequence>
<evidence type="ECO:0000313" key="3">
    <source>
        <dbReference type="Proteomes" id="UP000189229"/>
    </source>
</evidence>
<dbReference type="InterPro" id="IPR042099">
    <property type="entry name" value="ANL_N_sf"/>
</dbReference>
<dbReference type="Proteomes" id="UP000189229">
    <property type="component" value="Unassembled WGS sequence"/>
</dbReference>
<dbReference type="EMBL" id="MVBM01000011">
    <property type="protein sequence ID" value="OOK65018.1"/>
    <property type="molecule type" value="Genomic_DNA"/>
</dbReference>
<accession>A0A1V3WE17</accession>
<dbReference type="AlphaFoldDB" id="A0A1V3WE17"/>
<dbReference type="Gene3D" id="3.40.50.12780">
    <property type="entry name" value="N-terminal domain of ligase-like"/>
    <property type="match status" value="1"/>
</dbReference>
<dbReference type="Pfam" id="PF00501">
    <property type="entry name" value="AMP-binding"/>
    <property type="match status" value="1"/>
</dbReference>
<dbReference type="InterPro" id="IPR000873">
    <property type="entry name" value="AMP-dep_synth/lig_dom"/>
</dbReference>
<proteinExistence type="predicted"/>
<organism evidence="2 3">
    <name type="scientific">Mycobacterium kansasii</name>
    <dbReference type="NCBI Taxonomy" id="1768"/>
    <lineage>
        <taxon>Bacteria</taxon>
        <taxon>Bacillati</taxon>
        <taxon>Actinomycetota</taxon>
        <taxon>Actinomycetes</taxon>
        <taxon>Mycobacteriales</taxon>
        <taxon>Mycobacteriaceae</taxon>
        <taxon>Mycobacterium</taxon>
    </lineage>
</organism>
<reference evidence="2 3" key="1">
    <citation type="submission" date="2017-02" db="EMBL/GenBank/DDBJ databases">
        <title>Complete genome sequences of Mycobacterium kansasii strains isolated from rhesus macaques.</title>
        <authorList>
            <person name="Panda A."/>
            <person name="Nagaraj S."/>
            <person name="Zhao X."/>
            <person name="Tettelin H."/>
            <person name="Detolla L.J."/>
        </authorList>
    </citation>
    <scope>NUCLEOTIDE SEQUENCE [LARGE SCALE GENOMIC DNA]</scope>
    <source>
        <strain evidence="2 3">11-3813</strain>
    </source>
</reference>
<name>A0A1V3WE17_MYCKA</name>
<dbReference type="InterPro" id="IPR020845">
    <property type="entry name" value="AMP-binding_CS"/>
</dbReference>
<dbReference type="PROSITE" id="PS00455">
    <property type="entry name" value="AMP_BINDING"/>
    <property type="match status" value="1"/>
</dbReference>
<evidence type="ECO:0000259" key="1">
    <source>
        <dbReference type="Pfam" id="PF00501"/>
    </source>
</evidence>
<feature type="domain" description="AMP-dependent synthetase/ligase" evidence="1">
    <location>
        <begin position="3"/>
        <end position="68"/>
    </location>
</feature>
<protein>
    <submittedName>
        <fullName evidence="2">AMP-binding enzyme family protein</fullName>
    </submittedName>
</protein>
<dbReference type="SUPFAM" id="SSF56801">
    <property type="entry name" value="Acetyl-CoA synthetase-like"/>
    <property type="match status" value="1"/>
</dbReference>